<keyword evidence="3" id="KW-1185">Reference proteome</keyword>
<organism evidence="2 3">
    <name type="scientific">Oryza meyeriana var. granulata</name>
    <dbReference type="NCBI Taxonomy" id="110450"/>
    <lineage>
        <taxon>Eukaryota</taxon>
        <taxon>Viridiplantae</taxon>
        <taxon>Streptophyta</taxon>
        <taxon>Embryophyta</taxon>
        <taxon>Tracheophyta</taxon>
        <taxon>Spermatophyta</taxon>
        <taxon>Magnoliopsida</taxon>
        <taxon>Liliopsida</taxon>
        <taxon>Poales</taxon>
        <taxon>Poaceae</taxon>
        <taxon>BOP clade</taxon>
        <taxon>Oryzoideae</taxon>
        <taxon>Oryzeae</taxon>
        <taxon>Oryzinae</taxon>
        <taxon>Oryza</taxon>
        <taxon>Oryza meyeriana</taxon>
    </lineage>
</organism>
<sequence length="89" mass="9823">MAATVTEMETGGGMTVQLLVKRMDELEKVMDELIRAKRAKGEEVVLDGKRKTAREGSKRKMAGERSGKEKRRAKESTNKEAEAGLNDNG</sequence>
<evidence type="ECO:0000313" key="2">
    <source>
        <dbReference type="EMBL" id="KAF0895420.1"/>
    </source>
</evidence>
<evidence type="ECO:0000313" key="3">
    <source>
        <dbReference type="Proteomes" id="UP000479710"/>
    </source>
</evidence>
<comment type="caution">
    <text evidence="2">The sequence shown here is derived from an EMBL/GenBank/DDBJ whole genome shotgun (WGS) entry which is preliminary data.</text>
</comment>
<accession>A0A6G1C5G4</accession>
<dbReference type="EMBL" id="SPHZ02000010">
    <property type="protein sequence ID" value="KAF0895420.1"/>
    <property type="molecule type" value="Genomic_DNA"/>
</dbReference>
<proteinExistence type="predicted"/>
<protein>
    <submittedName>
        <fullName evidence="2">Uncharacterized protein</fullName>
    </submittedName>
</protein>
<evidence type="ECO:0000256" key="1">
    <source>
        <dbReference type="SAM" id="MobiDB-lite"/>
    </source>
</evidence>
<feature type="compositionally biased region" description="Basic and acidic residues" evidence="1">
    <location>
        <begin position="38"/>
        <end position="82"/>
    </location>
</feature>
<dbReference type="AlphaFoldDB" id="A0A6G1C5G4"/>
<gene>
    <name evidence="2" type="ORF">E2562_012428</name>
</gene>
<feature type="region of interest" description="Disordered" evidence="1">
    <location>
        <begin position="38"/>
        <end position="89"/>
    </location>
</feature>
<dbReference type="Proteomes" id="UP000479710">
    <property type="component" value="Unassembled WGS sequence"/>
</dbReference>
<name>A0A6G1C5G4_9ORYZ</name>
<reference evidence="2 3" key="1">
    <citation type="submission" date="2019-11" db="EMBL/GenBank/DDBJ databases">
        <title>Whole genome sequence of Oryza granulata.</title>
        <authorList>
            <person name="Li W."/>
        </authorList>
    </citation>
    <scope>NUCLEOTIDE SEQUENCE [LARGE SCALE GENOMIC DNA]</scope>
    <source>
        <strain evidence="3">cv. Menghai</strain>
        <tissue evidence="2">Leaf</tissue>
    </source>
</reference>